<comment type="caution">
    <text evidence="4">The sequence shown here is derived from an EMBL/GenBank/DDBJ whole genome shotgun (WGS) entry which is preliminary data.</text>
</comment>
<dbReference type="GO" id="GO:0016787">
    <property type="term" value="F:hydrolase activity"/>
    <property type="evidence" value="ECO:0007669"/>
    <property type="project" value="UniProtKB-KW"/>
</dbReference>
<dbReference type="CDD" id="cd04693">
    <property type="entry name" value="NUDIX_Hydrolase"/>
    <property type="match status" value="1"/>
</dbReference>
<proteinExistence type="inferred from homology"/>
<keyword evidence="2 4" id="KW-0378">Hydrolase</keyword>
<dbReference type="InterPro" id="IPR020084">
    <property type="entry name" value="NUDIX_hydrolase_CS"/>
</dbReference>
<dbReference type="Pfam" id="PF00293">
    <property type="entry name" value="NUDIX"/>
    <property type="match status" value="1"/>
</dbReference>
<evidence type="ECO:0000259" key="3">
    <source>
        <dbReference type="PROSITE" id="PS51462"/>
    </source>
</evidence>
<evidence type="ECO:0000313" key="5">
    <source>
        <dbReference type="Proteomes" id="UP001524473"/>
    </source>
</evidence>
<keyword evidence="5" id="KW-1185">Reference proteome</keyword>
<dbReference type="PANTHER" id="PTHR43736">
    <property type="entry name" value="ADP-RIBOSE PYROPHOSPHATASE"/>
    <property type="match status" value="1"/>
</dbReference>
<dbReference type="InterPro" id="IPR000086">
    <property type="entry name" value="NUDIX_hydrolase_dom"/>
</dbReference>
<protein>
    <submittedName>
        <fullName evidence="4">NUDIX hydrolase</fullName>
    </submittedName>
</protein>
<evidence type="ECO:0000256" key="1">
    <source>
        <dbReference type="ARBA" id="ARBA00005582"/>
    </source>
</evidence>
<dbReference type="PROSITE" id="PS00893">
    <property type="entry name" value="NUDIX_BOX"/>
    <property type="match status" value="1"/>
</dbReference>
<evidence type="ECO:0000313" key="4">
    <source>
        <dbReference type="EMBL" id="MCQ4841622.1"/>
    </source>
</evidence>
<accession>A0ABT1S3V1</accession>
<feature type="domain" description="Nudix hydrolase" evidence="3">
    <location>
        <begin position="28"/>
        <end position="167"/>
    </location>
</feature>
<sequence length="171" mass="19736">MELLDIYDENRRKTGMTRERSNPLQPGWYDLVVVLMVVDRKNRVFCTRRSPEKSAFPGWWESTGGAAKAGEDSLSAAVRELREETGLTVDPGKLTLLYSWKGQGFFRDVFLARMDFSLEQVVFQPGETDGAQWLPFEEWEKKAMDGHEPYLSPVPPGPHEFYKLLRNHLQK</sequence>
<dbReference type="EMBL" id="JANFZH010000059">
    <property type="protein sequence ID" value="MCQ4841622.1"/>
    <property type="molecule type" value="Genomic_DNA"/>
</dbReference>
<comment type="similarity">
    <text evidence="1">Belongs to the Nudix hydrolase family.</text>
</comment>
<dbReference type="RefSeq" id="WP_082941988.1">
    <property type="nucleotide sequence ID" value="NZ_CABKVV010000009.1"/>
</dbReference>
<gene>
    <name evidence="4" type="ORF">NE695_17055</name>
</gene>
<dbReference type="SUPFAM" id="SSF55811">
    <property type="entry name" value="Nudix"/>
    <property type="match status" value="1"/>
</dbReference>
<dbReference type="InterPro" id="IPR015797">
    <property type="entry name" value="NUDIX_hydrolase-like_dom_sf"/>
</dbReference>
<dbReference type="PROSITE" id="PS51462">
    <property type="entry name" value="NUDIX"/>
    <property type="match status" value="1"/>
</dbReference>
<dbReference type="GeneID" id="90531006"/>
<dbReference type="Proteomes" id="UP001524473">
    <property type="component" value="Unassembled WGS sequence"/>
</dbReference>
<dbReference type="Gene3D" id="3.90.79.10">
    <property type="entry name" value="Nucleoside Triphosphate Pyrophosphohydrolase"/>
    <property type="match status" value="1"/>
</dbReference>
<name>A0ABT1S3V1_9FIRM</name>
<evidence type="ECO:0000256" key="2">
    <source>
        <dbReference type="ARBA" id="ARBA00022801"/>
    </source>
</evidence>
<organism evidence="4 5">
    <name type="scientific">Neglectibacter timonensis</name>
    <dbReference type="NCBI Taxonomy" id="1776382"/>
    <lineage>
        <taxon>Bacteria</taxon>
        <taxon>Bacillati</taxon>
        <taxon>Bacillota</taxon>
        <taxon>Clostridia</taxon>
        <taxon>Eubacteriales</taxon>
        <taxon>Oscillospiraceae</taxon>
        <taxon>Neglectibacter</taxon>
    </lineage>
</organism>
<reference evidence="4 5" key="1">
    <citation type="submission" date="2022-06" db="EMBL/GenBank/DDBJ databases">
        <title>Isolation of gut microbiota from human fecal samples.</title>
        <authorList>
            <person name="Pamer E.G."/>
            <person name="Barat B."/>
            <person name="Waligurski E."/>
            <person name="Medina S."/>
            <person name="Paddock L."/>
            <person name="Mostad J."/>
        </authorList>
    </citation>
    <scope>NUCLEOTIDE SEQUENCE [LARGE SCALE GENOMIC DNA]</scope>
    <source>
        <strain evidence="4 5">DFI.9.73</strain>
    </source>
</reference>
<dbReference type="PANTHER" id="PTHR43736:SF1">
    <property type="entry name" value="DIHYDRONEOPTERIN TRIPHOSPHATE DIPHOSPHATASE"/>
    <property type="match status" value="1"/>
</dbReference>